<evidence type="ECO:0000313" key="1">
    <source>
        <dbReference type="EMBL" id="QBZ53411.1"/>
    </source>
</evidence>
<protein>
    <submittedName>
        <fullName evidence="1">Uncharacterized protein</fullName>
    </submittedName>
</protein>
<accession>A0A4P7MW02</accession>
<dbReference type="Proteomes" id="UP000294847">
    <property type="component" value="Chromosome 1"/>
</dbReference>
<reference evidence="1 2" key="1">
    <citation type="journal article" date="2019" name="Mol. Biol. Evol.">
        <title>Blast fungal genomes show frequent chromosomal changes, gene gains and losses, and effector gene turnover.</title>
        <authorList>
            <person name="Gomez Luciano L.B."/>
            <person name="Jason Tsai I."/>
            <person name="Chuma I."/>
            <person name="Tosa Y."/>
            <person name="Chen Y.H."/>
            <person name="Li J.Y."/>
            <person name="Li M.Y."/>
            <person name="Jade Lu M.Y."/>
            <person name="Nakayashiki H."/>
            <person name="Li W.H."/>
        </authorList>
    </citation>
    <scope>NUCLEOTIDE SEQUENCE [LARGE SCALE GENOMIC DNA]</scope>
    <source>
        <strain evidence="1">MZ5-1-6</strain>
    </source>
</reference>
<evidence type="ECO:0000313" key="2">
    <source>
        <dbReference type="Proteomes" id="UP000294847"/>
    </source>
</evidence>
<name>A0A4P7MW02_PYROR</name>
<dbReference type="AlphaFoldDB" id="A0A4P7MW02"/>
<sequence length="90" mass="9993">MVRPSTTAAGNLIFPYARPSANKLLDDGVVHHHSARAQPWQTAEGTIRSALDWTTDLTGAAVICSVYVRARRVYWYACLCNLKVDTDKET</sequence>
<dbReference type="EMBL" id="CP034204">
    <property type="protein sequence ID" value="QBZ53411.1"/>
    <property type="molecule type" value="Genomic_DNA"/>
</dbReference>
<organism evidence="1 2">
    <name type="scientific">Pyricularia oryzae</name>
    <name type="common">Rice blast fungus</name>
    <name type="synonym">Magnaporthe oryzae</name>
    <dbReference type="NCBI Taxonomy" id="318829"/>
    <lineage>
        <taxon>Eukaryota</taxon>
        <taxon>Fungi</taxon>
        <taxon>Dikarya</taxon>
        <taxon>Ascomycota</taxon>
        <taxon>Pezizomycotina</taxon>
        <taxon>Sordariomycetes</taxon>
        <taxon>Sordariomycetidae</taxon>
        <taxon>Magnaporthales</taxon>
        <taxon>Pyriculariaceae</taxon>
        <taxon>Pyricularia</taxon>
    </lineage>
</organism>
<gene>
    <name evidence="1" type="ORF">PoMZ_09089</name>
</gene>
<proteinExistence type="predicted"/>